<dbReference type="STRING" id="1202772.A0A1V9ZSL0"/>
<evidence type="ECO:0000313" key="1">
    <source>
        <dbReference type="EMBL" id="OQS00987.1"/>
    </source>
</evidence>
<dbReference type="AlphaFoldDB" id="A0A1V9ZSL0"/>
<organism evidence="1 2">
    <name type="scientific">Achlya hypogyna</name>
    <name type="common">Oomycete</name>
    <name type="synonym">Protoachlya hypogyna</name>
    <dbReference type="NCBI Taxonomy" id="1202772"/>
    <lineage>
        <taxon>Eukaryota</taxon>
        <taxon>Sar</taxon>
        <taxon>Stramenopiles</taxon>
        <taxon>Oomycota</taxon>
        <taxon>Saprolegniomycetes</taxon>
        <taxon>Saprolegniales</taxon>
        <taxon>Achlyaceae</taxon>
        <taxon>Achlya</taxon>
    </lineage>
</organism>
<protein>
    <recommendedName>
        <fullName evidence="3">PD-(D/E)XK endonuclease-like domain-containing protein</fullName>
    </recommendedName>
</protein>
<dbReference type="InterPro" id="IPR011335">
    <property type="entry name" value="Restrct_endonuc-II-like"/>
</dbReference>
<dbReference type="InterPro" id="IPR011604">
    <property type="entry name" value="PDDEXK-like_dom_sf"/>
</dbReference>
<evidence type="ECO:0008006" key="3">
    <source>
        <dbReference type="Google" id="ProtNLM"/>
    </source>
</evidence>
<evidence type="ECO:0000313" key="2">
    <source>
        <dbReference type="Proteomes" id="UP000243579"/>
    </source>
</evidence>
<dbReference type="SUPFAM" id="SSF52980">
    <property type="entry name" value="Restriction endonuclease-like"/>
    <property type="match status" value="1"/>
</dbReference>
<dbReference type="GO" id="GO:0006281">
    <property type="term" value="P:DNA repair"/>
    <property type="evidence" value="ECO:0007669"/>
    <property type="project" value="UniProtKB-ARBA"/>
</dbReference>
<dbReference type="Gene3D" id="3.90.320.10">
    <property type="match status" value="1"/>
</dbReference>
<proteinExistence type="predicted"/>
<reference evidence="1 2" key="1">
    <citation type="journal article" date="2014" name="Genome Biol. Evol.">
        <title>The secreted proteins of Achlya hypogyna and Thraustotheca clavata identify the ancestral oomycete secretome and reveal gene acquisitions by horizontal gene transfer.</title>
        <authorList>
            <person name="Misner I."/>
            <person name="Blouin N."/>
            <person name="Leonard G."/>
            <person name="Richards T.A."/>
            <person name="Lane C.E."/>
        </authorList>
    </citation>
    <scope>NUCLEOTIDE SEQUENCE [LARGE SCALE GENOMIC DNA]</scope>
    <source>
        <strain evidence="1 2">ATCC 48635</strain>
    </source>
</reference>
<gene>
    <name evidence="1" type="ORF">ACHHYP_02039</name>
</gene>
<accession>A0A1V9ZSL0</accession>
<name>A0A1V9ZSL0_ACHHY</name>
<comment type="caution">
    <text evidence="1">The sequence shown here is derived from an EMBL/GenBank/DDBJ whole genome shotgun (WGS) entry which is preliminary data.</text>
</comment>
<dbReference type="EMBL" id="JNBR01000018">
    <property type="protein sequence ID" value="OQS00987.1"/>
    <property type="molecule type" value="Genomic_DNA"/>
</dbReference>
<dbReference type="Proteomes" id="UP000243579">
    <property type="component" value="Unassembled WGS sequence"/>
</dbReference>
<dbReference type="OrthoDB" id="2124056at2759"/>
<keyword evidence="2" id="KW-1185">Reference proteome</keyword>
<sequence length="329" mass="37057">MLGRRGLDCATRMLRAPVRPLYGLGSSSTFSTKYKSNYEKQIVIYASEVAVICGVHPYRCISDVFFSTWKRTDKAHVQQLEAQLAPSIPATIEERVEKLIQDEPLVQELLDTPSQTTEDVKRVKTQVKEQIEALRNLTADEKAEITQALNSTLHTQFGIAQETHALTQYETTTQTSVEQRNAKFWSKRLGRVATADGGYRNVLVGGRIDGLTGEKVIEVKNRMTRFMTPLPKYDVYQLQTYLFLLDSTEGEIVEHLKKTADSSKTTKVAWDPALWDENVIPYVARFSNALAKFMDGPQEAQAAFLTLPADGRKEIIRSLWIESPGVLNP</sequence>